<name>A0A101UT52_9ACTN</name>
<dbReference type="InterPro" id="IPR006140">
    <property type="entry name" value="D-isomer_DH_NAD-bd"/>
</dbReference>
<dbReference type="InterPro" id="IPR029753">
    <property type="entry name" value="D-isomer_DH_CS"/>
</dbReference>
<dbReference type="GO" id="GO:0051287">
    <property type="term" value="F:NAD binding"/>
    <property type="evidence" value="ECO:0007669"/>
    <property type="project" value="InterPro"/>
</dbReference>
<dbReference type="AlphaFoldDB" id="A0A101UT52"/>
<dbReference type="SUPFAM" id="SSF51735">
    <property type="entry name" value="NAD(P)-binding Rossmann-fold domains"/>
    <property type="match status" value="1"/>
</dbReference>
<dbReference type="Pfam" id="PF00389">
    <property type="entry name" value="2-Hacid_dh"/>
    <property type="match status" value="1"/>
</dbReference>
<dbReference type="Gene3D" id="3.40.50.720">
    <property type="entry name" value="NAD(P)-binding Rossmann-like Domain"/>
    <property type="match status" value="2"/>
</dbReference>
<organism evidence="7 8">
    <name type="scientific">Streptomyces dysideae</name>
    <dbReference type="NCBI Taxonomy" id="909626"/>
    <lineage>
        <taxon>Bacteria</taxon>
        <taxon>Bacillati</taxon>
        <taxon>Actinomycetota</taxon>
        <taxon>Actinomycetes</taxon>
        <taxon>Kitasatosporales</taxon>
        <taxon>Streptomycetaceae</taxon>
        <taxon>Streptomyces</taxon>
    </lineage>
</organism>
<dbReference type="PANTHER" id="PTHR10996:SF178">
    <property type="entry name" value="2-HYDROXYACID DEHYDROGENASE YGL185C-RELATED"/>
    <property type="match status" value="1"/>
</dbReference>
<keyword evidence="3" id="KW-0520">NAD</keyword>
<evidence type="ECO:0000313" key="7">
    <source>
        <dbReference type="EMBL" id="KUO16409.1"/>
    </source>
</evidence>
<dbReference type="RefSeq" id="WP_067030104.1">
    <property type="nucleotide sequence ID" value="NZ_KQ949105.1"/>
</dbReference>
<evidence type="ECO:0000259" key="5">
    <source>
        <dbReference type="Pfam" id="PF00389"/>
    </source>
</evidence>
<protein>
    <submittedName>
        <fullName evidence="7">Dihydrofolate reductase</fullName>
    </submittedName>
</protein>
<dbReference type="FunFam" id="3.40.50.720:FF:000593">
    <property type="entry name" value="Dihydrofolate reductase"/>
    <property type="match status" value="1"/>
</dbReference>
<accession>A0A101UT52</accession>
<reference evidence="7 8" key="1">
    <citation type="submission" date="2015-10" db="EMBL/GenBank/DDBJ databases">
        <title>Draft genome sequence of Streptomyces sp. RV15, isolated from a marine sponge.</title>
        <authorList>
            <person name="Ruckert C."/>
            <person name="Abdelmohsen U.R."/>
            <person name="Winkler A."/>
            <person name="Hentschel U."/>
            <person name="Kalinowski J."/>
            <person name="Kampfer P."/>
            <person name="Glaeser S."/>
        </authorList>
    </citation>
    <scope>NUCLEOTIDE SEQUENCE [LARGE SCALE GENOMIC DNA]</scope>
    <source>
        <strain evidence="7 8">RV15</strain>
    </source>
</reference>
<evidence type="ECO:0000256" key="3">
    <source>
        <dbReference type="ARBA" id="ARBA00023027"/>
    </source>
</evidence>
<evidence type="ECO:0000313" key="8">
    <source>
        <dbReference type="Proteomes" id="UP000053260"/>
    </source>
</evidence>
<dbReference type="InterPro" id="IPR036291">
    <property type="entry name" value="NAD(P)-bd_dom_sf"/>
</dbReference>
<dbReference type="GO" id="GO:0016618">
    <property type="term" value="F:hydroxypyruvate reductase [NAD(P)H] activity"/>
    <property type="evidence" value="ECO:0007669"/>
    <property type="project" value="TreeGrafter"/>
</dbReference>
<dbReference type="EMBL" id="LMXB01000090">
    <property type="protein sequence ID" value="KUO16409.1"/>
    <property type="molecule type" value="Genomic_DNA"/>
</dbReference>
<evidence type="ECO:0000259" key="6">
    <source>
        <dbReference type="Pfam" id="PF02826"/>
    </source>
</evidence>
<evidence type="ECO:0000256" key="4">
    <source>
        <dbReference type="RuleBase" id="RU003719"/>
    </source>
</evidence>
<comment type="similarity">
    <text evidence="1 4">Belongs to the D-isomer specific 2-hydroxyacid dehydrogenase family.</text>
</comment>
<dbReference type="PANTHER" id="PTHR10996">
    <property type="entry name" value="2-HYDROXYACID DEHYDROGENASE-RELATED"/>
    <property type="match status" value="1"/>
</dbReference>
<gene>
    <name evidence="7" type="ORF">AQJ91_36000</name>
</gene>
<dbReference type="Pfam" id="PF02826">
    <property type="entry name" value="2-Hacid_dh_C"/>
    <property type="match status" value="1"/>
</dbReference>
<keyword evidence="2 4" id="KW-0560">Oxidoreductase</keyword>
<proteinExistence type="inferred from homology"/>
<dbReference type="SUPFAM" id="SSF52283">
    <property type="entry name" value="Formate/glycerate dehydrogenase catalytic domain-like"/>
    <property type="match status" value="1"/>
</dbReference>
<evidence type="ECO:0000256" key="2">
    <source>
        <dbReference type="ARBA" id="ARBA00023002"/>
    </source>
</evidence>
<dbReference type="Proteomes" id="UP000053260">
    <property type="component" value="Unassembled WGS sequence"/>
</dbReference>
<keyword evidence="8" id="KW-1185">Reference proteome</keyword>
<sequence>MSAPLVWLPFPIDDLPQGLRYEVADHADAAPTYLDEIEFYVMPYRFLADDSSLLSRMPKLRVVQTQTAGVEHLSGRIPAGITLCNGRGIHSAATAELAVALVLASLRGIPGFVRAQDRQEWLQRFYPSLADKHVLIVGFGDIGAAIEARLLPFEVTLDKVARTARGDVRAMADLPELVPQADIVILTVPLTADTRHLVDAKFLASMKDDALLVNVARGGVVDTDALIAELRTRRISAALDVTDPEPPPPGHALWTAPNLLLSPHVGGPTSAFRPRAERLIRQQLTRFAAGEPLQNVMDVTPVTTARTDEGPS</sequence>
<dbReference type="InterPro" id="IPR006139">
    <property type="entry name" value="D-isomer_2_OHA_DH_cat_dom"/>
</dbReference>
<dbReference type="OrthoDB" id="4324715at2"/>
<comment type="caution">
    <text evidence="7">The sequence shown here is derived from an EMBL/GenBank/DDBJ whole genome shotgun (WGS) entry which is preliminary data.</text>
</comment>
<dbReference type="CDD" id="cd12166">
    <property type="entry name" value="2-Hacid_dh_7"/>
    <property type="match status" value="1"/>
</dbReference>
<feature type="domain" description="D-isomer specific 2-hydroxyacid dehydrogenase catalytic" evidence="5">
    <location>
        <begin position="50"/>
        <end position="297"/>
    </location>
</feature>
<feature type="domain" description="D-isomer specific 2-hydroxyacid dehydrogenase NAD-binding" evidence="6">
    <location>
        <begin position="99"/>
        <end position="266"/>
    </location>
</feature>
<dbReference type="GO" id="GO:0030267">
    <property type="term" value="F:glyoxylate reductase (NADPH) activity"/>
    <property type="evidence" value="ECO:0007669"/>
    <property type="project" value="TreeGrafter"/>
</dbReference>
<dbReference type="InterPro" id="IPR050223">
    <property type="entry name" value="D-isomer_2-hydroxyacid_DH"/>
</dbReference>
<evidence type="ECO:0000256" key="1">
    <source>
        <dbReference type="ARBA" id="ARBA00005854"/>
    </source>
</evidence>
<dbReference type="STRING" id="909626.AQJ91_36000"/>
<dbReference type="GO" id="GO:0005829">
    <property type="term" value="C:cytosol"/>
    <property type="evidence" value="ECO:0007669"/>
    <property type="project" value="TreeGrafter"/>
</dbReference>
<dbReference type="PROSITE" id="PS00671">
    <property type="entry name" value="D_2_HYDROXYACID_DH_3"/>
    <property type="match status" value="1"/>
</dbReference>